<accession>A0A2T6AT17</accession>
<organism evidence="2 3">
    <name type="scientific">Allosediminivita pacifica</name>
    <dbReference type="NCBI Taxonomy" id="1267769"/>
    <lineage>
        <taxon>Bacteria</taxon>
        <taxon>Pseudomonadati</taxon>
        <taxon>Pseudomonadota</taxon>
        <taxon>Alphaproteobacteria</taxon>
        <taxon>Rhodobacterales</taxon>
        <taxon>Paracoccaceae</taxon>
        <taxon>Allosediminivita</taxon>
    </lineage>
</organism>
<reference evidence="2 3" key="1">
    <citation type="submission" date="2018-04" db="EMBL/GenBank/DDBJ databases">
        <title>Genomic Encyclopedia of Archaeal and Bacterial Type Strains, Phase II (KMG-II): from individual species to whole genera.</title>
        <authorList>
            <person name="Goeker M."/>
        </authorList>
    </citation>
    <scope>NUCLEOTIDE SEQUENCE [LARGE SCALE GENOMIC DNA]</scope>
    <source>
        <strain evidence="2 3">DSM 29329</strain>
    </source>
</reference>
<dbReference type="Proteomes" id="UP000244069">
    <property type="component" value="Unassembled WGS sequence"/>
</dbReference>
<evidence type="ECO:0000313" key="2">
    <source>
        <dbReference type="EMBL" id="PTX46962.1"/>
    </source>
</evidence>
<name>A0A2T6AT17_9RHOB</name>
<keyword evidence="3" id="KW-1185">Reference proteome</keyword>
<sequence length="312" mass="32794">MDRQMLKPVFTSPRAPGGSSTDGVQGMPAGTSGVMRDDRGDLGAWMERLADRLDQIEFTLGDSVEAAGEMGAESDARVARLEALAETLAGARGGHDMLARLERVAEANEAVAAQLGGLSEVMALSDSRLSLIESRLDSLAARIGATQGPEMLDRLGDRIADMLDGFGETMGQFRRDVAAEARAAIEEAGISAAEAEQTALLARLNRQVLAALGGIGSASERAEVIQQELKALLLQLSESHGTVPEAAPEPEPAETKALRRLAVLNGQIAARVDALGEGPEGPALVKSIRRAIDTILSDARPAVRRDDEAAEN</sequence>
<comment type="caution">
    <text evidence="2">The sequence shown here is derived from an EMBL/GenBank/DDBJ whole genome shotgun (WGS) entry which is preliminary data.</text>
</comment>
<proteinExistence type="predicted"/>
<protein>
    <submittedName>
        <fullName evidence="2">Uncharacterized protein</fullName>
    </submittedName>
</protein>
<dbReference type="EMBL" id="QBKN01000014">
    <property type="protein sequence ID" value="PTX46962.1"/>
    <property type="molecule type" value="Genomic_DNA"/>
</dbReference>
<gene>
    <name evidence="2" type="ORF">C8N44_114104</name>
</gene>
<feature type="region of interest" description="Disordered" evidence="1">
    <location>
        <begin position="1"/>
        <end position="37"/>
    </location>
</feature>
<evidence type="ECO:0000313" key="3">
    <source>
        <dbReference type="Proteomes" id="UP000244069"/>
    </source>
</evidence>
<dbReference type="RefSeq" id="WP_146178841.1">
    <property type="nucleotide sequence ID" value="NZ_BMEZ01000015.1"/>
</dbReference>
<dbReference type="AlphaFoldDB" id="A0A2T6AT17"/>
<evidence type="ECO:0000256" key="1">
    <source>
        <dbReference type="SAM" id="MobiDB-lite"/>
    </source>
</evidence>